<evidence type="ECO:0000256" key="1">
    <source>
        <dbReference type="SAM" id="SignalP"/>
    </source>
</evidence>
<gene>
    <name evidence="2" type="ORF">CYNAS_LOCUS35</name>
</gene>
<feature type="chain" id="PRO_5041255415" evidence="1">
    <location>
        <begin position="18"/>
        <end position="313"/>
    </location>
</feature>
<sequence length="313" mass="34451">MSTQTLFLLATFFYASNEFIAKRQSGYVATDNIYGYDYRSSPSDENPARLIVNPNYAFLNDSLSSGYSQNYVKAETAYAHSSGVGNAPSTFLMNDALLSNDQQNSINYQRIQQTTYNRPSSAQQYPDNIYGYAYSDTPVRSGPQIQRGQTTTPPSYTQVPPALQTVGSQTRTAPYQSVADLKTTRLRDPSRNTLYFDSMASSSNAESSNQAMYYPYRTATQNVGVQGSGGSGVTVMQYDGSQMVASTLFRDPNTDPCSLPDPYWCSDYVKIYLNSTTTFGGFSRQAACQPLAMSLQDSYNGCCQTLRAAGCRT</sequence>
<dbReference type="Proteomes" id="UP001176961">
    <property type="component" value="Unassembled WGS sequence"/>
</dbReference>
<feature type="signal peptide" evidence="1">
    <location>
        <begin position="1"/>
        <end position="17"/>
    </location>
</feature>
<proteinExistence type="predicted"/>
<accession>A0AA36GBV7</accession>
<organism evidence="2 3">
    <name type="scientific">Cylicocyclus nassatus</name>
    <name type="common">Nematode worm</name>
    <dbReference type="NCBI Taxonomy" id="53992"/>
    <lineage>
        <taxon>Eukaryota</taxon>
        <taxon>Metazoa</taxon>
        <taxon>Ecdysozoa</taxon>
        <taxon>Nematoda</taxon>
        <taxon>Chromadorea</taxon>
        <taxon>Rhabditida</taxon>
        <taxon>Rhabditina</taxon>
        <taxon>Rhabditomorpha</taxon>
        <taxon>Strongyloidea</taxon>
        <taxon>Strongylidae</taxon>
        <taxon>Cylicocyclus</taxon>
    </lineage>
</organism>
<name>A0AA36GBV7_CYLNA</name>
<evidence type="ECO:0000313" key="3">
    <source>
        <dbReference type="Proteomes" id="UP001176961"/>
    </source>
</evidence>
<evidence type="ECO:0000313" key="2">
    <source>
        <dbReference type="EMBL" id="CAJ0588052.1"/>
    </source>
</evidence>
<dbReference type="AlphaFoldDB" id="A0AA36GBV7"/>
<protein>
    <submittedName>
        <fullName evidence="2">Uncharacterized protein</fullName>
    </submittedName>
</protein>
<dbReference type="EMBL" id="CATQJL010000001">
    <property type="protein sequence ID" value="CAJ0588052.1"/>
    <property type="molecule type" value="Genomic_DNA"/>
</dbReference>
<comment type="caution">
    <text evidence="2">The sequence shown here is derived from an EMBL/GenBank/DDBJ whole genome shotgun (WGS) entry which is preliminary data.</text>
</comment>
<reference evidence="2" key="1">
    <citation type="submission" date="2023-07" db="EMBL/GenBank/DDBJ databases">
        <authorList>
            <consortium name="CYATHOMIX"/>
        </authorList>
    </citation>
    <scope>NUCLEOTIDE SEQUENCE</scope>
    <source>
        <strain evidence="2">N/A</strain>
    </source>
</reference>
<keyword evidence="3" id="KW-1185">Reference proteome</keyword>
<keyword evidence="1" id="KW-0732">Signal</keyword>